<dbReference type="PROSITE" id="PS51782">
    <property type="entry name" value="LYSM"/>
    <property type="match status" value="2"/>
</dbReference>
<feature type="region of interest" description="Disordered" evidence="1">
    <location>
        <begin position="1"/>
        <end position="28"/>
    </location>
</feature>
<dbReference type="InterPro" id="IPR018392">
    <property type="entry name" value="LysM"/>
</dbReference>
<dbReference type="Pfam" id="PF01464">
    <property type="entry name" value="SLT"/>
    <property type="match status" value="1"/>
</dbReference>
<dbReference type="AlphaFoldDB" id="A0A3N3ZTA2"/>
<dbReference type="InterPro" id="IPR008258">
    <property type="entry name" value="Transglycosylase_SLT_dom_1"/>
</dbReference>
<feature type="compositionally biased region" description="Basic and acidic residues" evidence="1">
    <location>
        <begin position="59"/>
        <end position="69"/>
    </location>
</feature>
<accession>A0A3N3ZTA2</accession>
<dbReference type="PANTHER" id="PTHR33734">
    <property type="entry name" value="LYSM DOMAIN-CONTAINING GPI-ANCHORED PROTEIN 2"/>
    <property type="match status" value="1"/>
</dbReference>
<feature type="compositionally biased region" description="Basic and acidic residues" evidence="1">
    <location>
        <begin position="114"/>
        <end position="133"/>
    </location>
</feature>
<dbReference type="RefSeq" id="WP_123824585.1">
    <property type="nucleotide sequence ID" value="NZ_RKMF01000004.1"/>
</dbReference>
<dbReference type="OrthoDB" id="5244690at2"/>
<comment type="caution">
    <text evidence="3">The sequence shown here is derived from an EMBL/GenBank/DDBJ whole genome shotgun (WGS) entry which is preliminary data.</text>
</comment>
<sequence>MHRTNEGQVPHDGTPAADTSSRPHKLAAARTATTMAALAALGLTGAPAAHGQPAAEHPTPTHDESRPDGPVRTVMPGDSLWSVATTNGISVEELMELNDLSGDAALTPGQHLRLSEPEAKSQRGEDRPPERVQADAAASPEPAGHSASPAPASPKGDAADSVRHEVTAGDSLWDLALRHDVTVAQIIETNDLDLSAGLRPGQVLQIPAAPATAAPVSRERSEPKAAPTDQGTAARTAHTDSQARTGKDDGGDADADEVRNNFPGYDYDDATVAAANRSLEQLRERPAVPAEDIQAMVRSTAQEMGVDPALALAHAQQESGFNHQVVSPANAIGTMQVVPSAGEWAESLVGRDLNLMDPQDNITAGVAIIRANSERADGQDEAIGAYYQGLHGVREYGMYSDTKDYVSDVKSKLKLWS</sequence>
<keyword evidence="4" id="KW-1185">Reference proteome</keyword>
<protein>
    <submittedName>
        <fullName evidence="3">LysM peptidoglycan-binding domain-containing protein</fullName>
    </submittedName>
</protein>
<dbReference type="Gene3D" id="3.10.350.10">
    <property type="entry name" value="LysM domain"/>
    <property type="match status" value="2"/>
</dbReference>
<feature type="compositionally biased region" description="Polar residues" evidence="1">
    <location>
        <begin position="229"/>
        <end position="244"/>
    </location>
</feature>
<feature type="region of interest" description="Disordered" evidence="1">
    <location>
        <begin position="47"/>
        <end position="78"/>
    </location>
</feature>
<feature type="domain" description="LysM" evidence="2">
    <location>
        <begin position="70"/>
        <end position="114"/>
    </location>
</feature>
<dbReference type="Gene3D" id="1.10.530.10">
    <property type="match status" value="1"/>
</dbReference>
<dbReference type="GO" id="GO:0008932">
    <property type="term" value="F:lytic endotransglycosylase activity"/>
    <property type="evidence" value="ECO:0007669"/>
    <property type="project" value="TreeGrafter"/>
</dbReference>
<proteinExistence type="predicted"/>
<dbReference type="InterPro" id="IPR036779">
    <property type="entry name" value="LysM_dom_sf"/>
</dbReference>
<organism evidence="3 4">
    <name type="scientific">Kocuria soli</name>
    <dbReference type="NCBI Taxonomy" id="2485125"/>
    <lineage>
        <taxon>Bacteria</taxon>
        <taxon>Bacillati</taxon>
        <taxon>Actinomycetota</taxon>
        <taxon>Actinomycetes</taxon>
        <taxon>Micrococcales</taxon>
        <taxon>Micrococcaceae</taxon>
        <taxon>Kocuria</taxon>
    </lineage>
</organism>
<feature type="region of interest" description="Disordered" evidence="1">
    <location>
        <begin position="209"/>
        <end position="264"/>
    </location>
</feature>
<dbReference type="CDD" id="cd00118">
    <property type="entry name" value="LysM"/>
    <property type="match status" value="2"/>
</dbReference>
<dbReference type="PANTHER" id="PTHR33734:SF22">
    <property type="entry name" value="MEMBRANE-BOUND LYTIC MUREIN TRANSGLYCOSYLASE D"/>
    <property type="match status" value="1"/>
</dbReference>
<dbReference type="EMBL" id="RKMF01000004">
    <property type="protein sequence ID" value="ROZ64005.1"/>
    <property type="molecule type" value="Genomic_DNA"/>
</dbReference>
<dbReference type="CDD" id="cd00254">
    <property type="entry name" value="LT-like"/>
    <property type="match status" value="1"/>
</dbReference>
<gene>
    <name evidence="3" type="ORF">EDL96_04275</name>
</gene>
<dbReference type="InterPro" id="IPR023346">
    <property type="entry name" value="Lysozyme-like_dom_sf"/>
</dbReference>
<evidence type="ECO:0000259" key="2">
    <source>
        <dbReference type="PROSITE" id="PS51782"/>
    </source>
</evidence>
<dbReference type="SMART" id="SM00257">
    <property type="entry name" value="LysM"/>
    <property type="match status" value="2"/>
</dbReference>
<evidence type="ECO:0000256" key="1">
    <source>
        <dbReference type="SAM" id="MobiDB-lite"/>
    </source>
</evidence>
<reference evidence="3 4" key="1">
    <citation type="submission" date="2018-10" db="EMBL/GenBank/DDBJ databases">
        <title>Kocuria sp. M5W7-7, whole genome shotgun sequence.</title>
        <authorList>
            <person name="Tuo L."/>
        </authorList>
    </citation>
    <scope>NUCLEOTIDE SEQUENCE [LARGE SCALE GENOMIC DNA]</scope>
    <source>
        <strain evidence="3 4">M5W7-7</strain>
    </source>
</reference>
<evidence type="ECO:0000313" key="3">
    <source>
        <dbReference type="EMBL" id="ROZ64005.1"/>
    </source>
</evidence>
<feature type="region of interest" description="Disordered" evidence="1">
    <location>
        <begin position="114"/>
        <end position="163"/>
    </location>
</feature>
<dbReference type="SUPFAM" id="SSF53955">
    <property type="entry name" value="Lysozyme-like"/>
    <property type="match status" value="1"/>
</dbReference>
<name>A0A3N3ZTA2_9MICC</name>
<dbReference type="Proteomes" id="UP000270616">
    <property type="component" value="Unassembled WGS sequence"/>
</dbReference>
<feature type="compositionally biased region" description="Low complexity" evidence="1">
    <location>
        <begin position="136"/>
        <end position="156"/>
    </location>
</feature>
<dbReference type="Pfam" id="PF01476">
    <property type="entry name" value="LysM"/>
    <property type="match status" value="2"/>
</dbReference>
<feature type="domain" description="LysM" evidence="2">
    <location>
        <begin position="162"/>
        <end position="206"/>
    </location>
</feature>
<evidence type="ECO:0000313" key="4">
    <source>
        <dbReference type="Proteomes" id="UP000270616"/>
    </source>
</evidence>
<dbReference type="SUPFAM" id="SSF54106">
    <property type="entry name" value="LysM domain"/>
    <property type="match status" value="2"/>
</dbReference>